<dbReference type="Proteomes" id="UP000762676">
    <property type="component" value="Unassembled WGS sequence"/>
</dbReference>
<evidence type="ECO:0000256" key="1">
    <source>
        <dbReference type="SAM" id="MobiDB-lite"/>
    </source>
</evidence>
<dbReference type="EMBL" id="BMAT01008101">
    <property type="protein sequence ID" value="GFR77874.1"/>
    <property type="molecule type" value="Genomic_DNA"/>
</dbReference>
<name>A0AAV4FXP2_9GAST</name>
<proteinExistence type="predicted"/>
<gene>
    <name evidence="2" type="ORF">ElyMa_003980100</name>
</gene>
<sequence length="111" mass="12739">MSVDSLSQGLHVELPSQGPEPRNPLVPRTECLPRHPYTPTPRRHHDTTTPRHHDTTTPRHHDTPTPRHPDTPTTPRHHDDTTPRHQDAFMAVVRSLADCVDKTTFRLMDGW</sequence>
<keyword evidence="3" id="KW-1185">Reference proteome</keyword>
<feature type="compositionally biased region" description="Basic and acidic residues" evidence="1">
    <location>
        <begin position="46"/>
        <end position="87"/>
    </location>
</feature>
<protein>
    <submittedName>
        <fullName evidence="2">Metabotropic glutamate receptor-like protein N</fullName>
    </submittedName>
</protein>
<dbReference type="AlphaFoldDB" id="A0AAV4FXP2"/>
<accession>A0AAV4FXP2</accession>
<reference evidence="2 3" key="1">
    <citation type="journal article" date="2021" name="Elife">
        <title>Chloroplast acquisition without the gene transfer in kleptoplastic sea slugs, Plakobranchus ocellatus.</title>
        <authorList>
            <person name="Maeda T."/>
            <person name="Takahashi S."/>
            <person name="Yoshida T."/>
            <person name="Shimamura S."/>
            <person name="Takaki Y."/>
            <person name="Nagai Y."/>
            <person name="Toyoda A."/>
            <person name="Suzuki Y."/>
            <person name="Arimoto A."/>
            <person name="Ishii H."/>
            <person name="Satoh N."/>
            <person name="Nishiyama T."/>
            <person name="Hasebe M."/>
            <person name="Maruyama T."/>
            <person name="Minagawa J."/>
            <person name="Obokata J."/>
            <person name="Shigenobu S."/>
        </authorList>
    </citation>
    <scope>NUCLEOTIDE SEQUENCE [LARGE SCALE GENOMIC DNA]</scope>
</reference>
<feature type="region of interest" description="Disordered" evidence="1">
    <location>
        <begin position="1"/>
        <end position="87"/>
    </location>
</feature>
<keyword evidence="2" id="KW-0675">Receptor</keyword>
<evidence type="ECO:0000313" key="2">
    <source>
        <dbReference type="EMBL" id="GFR77874.1"/>
    </source>
</evidence>
<evidence type="ECO:0000313" key="3">
    <source>
        <dbReference type="Proteomes" id="UP000762676"/>
    </source>
</evidence>
<comment type="caution">
    <text evidence="2">The sequence shown here is derived from an EMBL/GenBank/DDBJ whole genome shotgun (WGS) entry which is preliminary data.</text>
</comment>
<organism evidence="2 3">
    <name type="scientific">Elysia marginata</name>
    <dbReference type="NCBI Taxonomy" id="1093978"/>
    <lineage>
        <taxon>Eukaryota</taxon>
        <taxon>Metazoa</taxon>
        <taxon>Spiralia</taxon>
        <taxon>Lophotrochozoa</taxon>
        <taxon>Mollusca</taxon>
        <taxon>Gastropoda</taxon>
        <taxon>Heterobranchia</taxon>
        <taxon>Euthyneura</taxon>
        <taxon>Panpulmonata</taxon>
        <taxon>Sacoglossa</taxon>
        <taxon>Placobranchoidea</taxon>
        <taxon>Plakobranchidae</taxon>
        <taxon>Elysia</taxon>
    </lineage>
</organism>